<dbReference type="EMBL" id="MEZK01000010">
    <property type="protein sequence ID" value="OGD63319.1"/>
    <property type="molecule type" value="Genomic_DNA"/>
</dbReference>
<dbReference type="Pfam" id="PF00535">
    <property type="entry name" value="Glycos_transf_2"/>
    <property type="match status" value="1"/>
</dbReference>
<dbReference type="InterPro" id="IPR001173">
    <property type="entry name" value="Glyco_trans_2-like"/>
</dbReference>
<protein>
    <recommendedName>
        <fullName evidence="1">Glycosyltransferase 2-like domain-containing protein</fullName>
    </recommendedName>
</protein>
<evidence type="ECO:0000313" key="2">
    <source>
        <dbReference type="EMBL" id="OGD63319.1"/>
    </source>
</evidence>
<dbReference type="SUPFAM" id="SSF53448">
    <property type="entry name" value="Nucleotide-diphospho-sugar transferases"/>
    <property type="match status" value="1"/>
</dbReference>
<dbReference type="Gene3D" id="3.90.550.10">
    <property type="entry name" value="Spore Coat Polysaccharide Biosynthesis Protein SpsA, Chain A"/>
    <property type="match status" value="1"/>
</dbReference>
<reference evidence="2 3" key="1">
    <citation type="journal article" date="2016" name="Nat. Commun.">
        <title>Thousands of microbial genomes shed light on interconnected biogeochemical processes in an aquifer system.</title>
        <authorList>
            <person name="Anantharaman K."/>
            <person name="Brown C.T."/>
            <person name="Hug L.A."/>
            <person name="Sharon I."/>
            <person name="Castelle C.J."/>
            <person name="Probst A.J."/>
            <person name="Thomas B.C."/>
            <person name="Singh A."/>
            <person name="Wilkins M.J."/>
            <person name="Karaoz U."/>
            <person name="Brodie E.L."/>
            <person name="Williams K.H."/>
            <person name="Hubbard S.S."/>
            <person name="Banfield J.F."/>
        </authorList>
    </citation>
    <scope>NUCLEOTIDE SEQUENCE [LARGE SCALE GENOMIC DNA]</scope>
</reference>
<dbReference type="PANTHER" id="PTHR10859:SF91">
    <property type="entry name" value="DOLICHYL-PHOSPHATE BETA-GLUCOSYLTRANSFERASE"/>
    <property type="match status" value="1"/>
</dbReference>
<evidence type="ECO:0000259" key="1">
    <source>
        <dbReference type="Pfam" id="PF00535"/>
    </source>
</evidence>
<evidence type="ECO:0000313" key="3">
    <source>
        <dbReference type="Proteomes" id="UP000177006"/>
    </source>
</evidence>
<accession>A0A1F5E7E1</accession>
<dbReference type="STRING" id="1797457.A2160_02410"/>
<dbReference type="PANTHER" id="PTHR10859">
    <property type="entry name" value="GLYCOSYL TRANSFERASE"/>
    <property type="match status" value="1"/>
</dbReference>
<dbReference type="InterPro" id="IPR029044">
    <property type="entry name" value="Nucleotide-diphossugar_trans"/>
</dbReference>
<feature type="domain" description="Glycosyltransferase 2-like" evidence="1">
    <location>
        <begin position="10"/>
        <end position="178"/>
    </location>
</feature>
<dbReference type="Proteomes" id="UP000177006">
    <property type="component" value="Unassembled WGS sequence"/>
</dbReference>
<sequence>MEGILPKSLSIVFPLFNEEERFSRGLPLIIKFYKAHQGWEFIFVNDGSSDKTKELVEEKIKNFPRMILISYRKNQGKGYALKQGILKANRNYVLFTDIDFSTPVSELKLFMPFVKRGADMIIGTRKIKGAVILKHQPKVREWLGKRFTNLTNFCLGLDVSDFTCGFKLFKTKMAKKLFTRQKIKRWGFDAEILFLAKKGNLKVVEVPVTWSNDQQTKVRLAKDVMQSLMDLFKIRLNDLSGQY</sequence>
<dbReference type="AlphaFoldDB" id="A0A1F5E7E1"/>
<dbReference type="GO" id="GO:0006487">
    <property type="term" value="P:protein N-linked glycosylation"/>
    <property type="evidence" value="ECO:0007669"/>
    <property type="project" value="TreeGrafter"/>
</dbReference>
<proteinExistence type="predicted"/>
<gene>
    <name evidence="2" type="ORF">A2160_02410</name>
</gene>
<organism evidence="2 3">
    <name type="scientific">Candidatus Beckwithbacteria bacterium RBG_13_42_9</name>
    <dbReference type="NCBI Taxonomy" id="1797457"/>
    <lineage>
        <taxon>Bacteria</taxon>
        <taxon>Candidatus Beckwithiibacteriota</taxon>
    </lineage>
</organism>
<name>A0A1F5E7E1_9BACT</name>
<comment type="caution">
    <text evidence="2">The sequence shown here is derived from an EMBL/GenBank/DDBJ whole genome shotgun (WGS) entry which is preliminary data.</text>
</comment>